<dbReference type="SUPFAM" id="SSF55973">
    <property type="entry name" value="S-adenosylmethionine synthetase"/>
    <property type="match status" value="3"/>
</dbReference>
<feature type="domain" description="S-adenosylmethionine synthetase central" evidence="13">
    <location>
        <begin position="206"/>
        <end position="259"/>
    </location>
</feature>
<dbReference type="PROSITE" id="PS00376">
    <property type="entry name" value="ADOMET_SYNTHASE_1"/>
    <property type="match status" value="1"/>
</dbReference>
<comment type="catalytic activity">
    <reaction evidence="10">
        <text>L-methionine + ATP + H2O = S-adenosyl-L-methionine + phosphate + diphosphate</text>
        <dbReference type="Rhea" id="RHEA:21080"/>
        <dbReference type="ChEBI" id="CHEBI:15377"/>
        <dbReference type="ChEBI" id="CHEBI:30616"/>
        <dbReference type="ChEBI" id="CHEBI:33019"/>
        <dbReference type="ChEBI" id="CHEBI:43474"/>
        <dbReference type="ChEBI" id="CHEBI:57844"/>
        <dbReference type="ChEBI" id="CHEBI:59789"/>
        <dbReference type="EC" id="2.5.1.6"/>
    </reaction>
</comment>
<dbReference type="EC" id="2.5.1.6" evidence="10"/>
<evidence type="ECO:0000256" key="10">
    <source>
        <dbReference type="RuleBase" id="RU000541"/>
    </source>
</evidence>
<dbReference type="InterPro" id="IPR022631">
    <property type="entry name" value="ADOMET_SYNTHASE_CS"/>
</dbReference>
<comment type="pathway">
    <text evidence="1 10">Amino-acid biosynthesis; S-adenosyl-L-methionine biosynthesis; S-adenosyl-L-methionine from L-methionine: step 1/1.</text>
</comment>
<keyword evidence="5 10" id="KW-0479">Metal-binding</keyword>
<dbReference type="Gene3D" id="3.30.300.10">
    <property type="match status" value="3"/>
</dbReference>
<evidence type="ECO:0000256" key="1">
    <source>
        <dbReference type="ARBA" id="ARBA00005224"/>
    </source>
</evidence>
<dbReference type="GO" id="GO:0005524">
    <property type="term" value="F:ATP binding"/>
    <property type="evidence" value="ECO:0007669"/>
    <property type="project" value="UniProtKB-KW"/>
</dbReference>
<evidence type="ECO:0000313" key="16">
    <source>
        <dbReference type="Proteomes" id="UP000002872"/>
    </source>
</evidence>
<dbReference type="GO" id="GO:0004478">
    <property type="term" value="F:methionine adenosyltransferase activity"/>
    <property type="evidence" value="ECO:0007669"/>
    <property type="project" value="UniProtKB-EC"/>
</dbReference>
<reference evidence="15" key="1">
    <citation type="submission" date="2011-01" db="EMBL/GenBank/DDBJ databases">
        <title>The Genome Sequence of Nematocida parisii strain ERTm3.</title>
        <authorList>
            <consortium name="The Broad Institute Genome Sequencing Platform"/>
            <consortium name="The Broad Institute Genome Sequencing Center for Infectious Disease"/>
            <person name="Cuomo C."/>
            <person name="Troemel E."/>
            <person name="Young S.K."/>
            <person name="Zeng Q."/>
            <person name="Gargeya S."/>
            <person name="Fitzgerald M."/>
            <person name="Haas B."/>
            <person name="Abouelleil A."/>
            <person name="Alvarado L."/>
            <person name="Arachchi H.M."/>
            <person name="Berlin A."/>
            <person name="Chapman S.B."/>
            <person name="Gearin G."/>
            <person name="Goldberg J."/>
            <person name="Griggs A."/>
            <person name="Gujja S."/>
            <person name="Hansen M."/>
            <person name="Heiman D."/>
            <person name="Howarth C."/>
            <person name="Larimer J."/>
            <person name="Lui A."/>
            <person name="MacDonald P.J.P."/>
            <person name="McCowen C."/>
            <person name="Montmayeur A."/>
            <person name="Murphy C."/>
            <person name="Neiman D."/>
            <person name="Pearson M."/>
            <person name="Priest M."/>
            <person name="Roberts A."/>
            <person name="Saif S."/>
            <person name="Shea T."/>
            <person name="Sisk P."/>
            <person name="Stolte C."/>
            <person name="Sykes S."/>
            <person name="Wortman J."/>
            <person name="Nusbaum C."/>
            <person name="Birren B."/>
        </authorList>
    </citation>
    <scope>NUCLEOTIDE SEQUENCE</scope>
    <source>
        <strain evidence="15">ERTm3</strain>
    </source>
</reference>
<dbReference type="FunFam" id="3.30.300.10:FF:000004">
    <property type="entry name" value="S-adenosylmethionine synthase"/>
    <property type="match status" value="1"/>
</dbReference>
<feature type="domain" description="S-adenosylmethionine synthetase N-terminal" evidence="12">
    <location>
        <begin position="5"/>
        <end position="100"/>
    </location>
</feature>
<evidence type="ECO:0000256" key="4">
    <source>
        <dbReference type="ARBA" id="ARBA00022679"/>
    </source>
</evidence>
<evidence type="ECO:0000256" key="2">
    <source>
        <dbReference type="ARBA" id="ARBA00009685"/>
    </source>
</evidence>
<organism evidence="15 16">
    <name type="scientific">Nematocida parisii (strain ERTm3)</name>
    <name type="common">Nematode killer fungus</name>
    <dbReference type="NCBI Taxonomy" id="935791"/>
    <lineage>
        <taxon>Eukaryota</taxon>
        <taxon>Fungi</taxon>
        <taxon>Fungi incertae sedis</taxon>
        <taxon>Microsporidia</taxon>
        <taxon>Nematocida</taxon>
    </lineage>
</organism>
<evidence type="ECO:0000256" key="9">
    <source>
        <dbReference type="ARBA" id="ARBA00022958"/>
    </source>
</evidence>
<sequence>MQERFLFTSESVGKGHPDKLCDQISDAIVDACLKQDNFSRVAVDAVIKSGLVLLVGELTTKADINFDEITRNVLRNAGYTADWGLDPDACTVLTNITQQSMDISNGIEQTNEDKWDLGAGDQGIMFGYATDETEEKMPMTTHLAHKLAYHLNILRTEVDWLGPDNKTQVTMEYIEGYETVGSEVENQNNSDESGVHASEKSIKVLRPVRVDSIVISAQHKESVTTEYIREYLKTNLIEKVIDSELLKDTKYILQPSGKFVVGGPKADSGLTGRKLVVDSYGGWGANGGGAYSGKDWSKVDRSGAYMARWIAKSLVSSGLAKRILVQISYAIGVKDPISLYVNSYDSSEYDNADILKIVQNNFNLRLGNIVKELSLDRPIYKNTAVFGHFGREEFPWEKVKVLDIPSDLQKVKRVNRG</sequence>
<dbReference type="InterPro" id="IPR022636">
    <property type="entry name" value="S-AdoMet_synthetase_sfam"/>
</dbReference>
<evidence type="ECO:0000259" key="12">
    <source>
        <dbReference type="Pfam" id="PF00438"/>
    </source>
</evidence>
<dbReference type="InterPro" id="IPR022629">
    <property type="entry name" value="S-AdoMet_synt_central"/>
</dbReference>
<dbReference type="AlphaFoldDB" id="I3EDY0"/>
<accession>I3EDY0</accession>
<dbReference type="InParanoid" id="I3EDY0"/>
<dbReference type="GO" id="GO:0006556">
    <property type="term" value="P:S-adenosylmethionine biosynthetic process"/>
    <property type="evidence" value="ECO:0007669"/>
    <property type="project" value="UniProtKB-UniPathway"/>
</dbReference>
<evidence type="ECO:0000259" key="13">
    <source>
        <dbReference type="Pfam" id="PF02772"/>
    </source>
</evidence>
<evidence type="ECO:0000256" key="5">
    <source>
        <dbReference type="ARBA" id="ARBA00022723"/>
    </source>
</evidence>
<dbReference type="Proteomes" id="UP000002872">
    <property type="component" value="Unassembled WGS sequence"/>
</dbReference>
<dbReference type="HOGENOM" id="CLU_041802_1_1_1"/>
<keyword evidence="4 10" id="KW-0808">Transferase</keyword>
<keyword evidence="8 10" id="KW-0460">Magnesium</keyword>
<comment type="cofactor">
    <cofactor evidence="10">
        <name>K(+)</name>
        <dbReference type="ChEBI" id="CHEBI:29103"/>
    </cofactor>
    <text evidence="10">Binds 1 potassium ion per subunit. The potassium ion interacts primarily with the substrate.</text>
</comment>
<keyword evidence="7 10" id="KW-0067">ATP-binding</keyword>
<dbReference type="OMA" id="ASYMARY"/>
<evidence type="ECO:0000259" key="14">
    <source>
        <dbReference type="Pfam" id="PF02773"/>
    </source>
</evidence>
<keyword evidence="9 10" id="KW-0630">Potassium</keyword>
<dbReference type="UniPathway" id="UPA00315">
    <property type="reaction ID" value="UER00080"/>
</dbReference>
<proteinExistence type="inferred from homology"/>
<dbReference type="GO" id="GO:0046872">
    <property type="term" value="F:metal ion binding"/>
    <property type="evidence" value="ECO:0007669"/>
    <property type="project" value="UniProtKB-KW"/>
</dbReference>
<dbReference type="FunCoup" id="I3EDY0">
    <property type="interactions" value="117"/>
</dbReference>
<dbReference type="OrthoDB" id="5852090at2759"/>
<evidence type="ECO:0000256" key="11">
    <source>
        <dbReference type="RuleBase" id="RU004462"/>
    </source>
</evidence>
<dbReference type="VEuPathDB" id="MicrosporidiaDB:NEQG_02308"/>
<evidence type="ECO:0000256" key="6">
    <source>
        <dbReference type="ARBA" id="ARBA00022741"/>
    </source>
</evidence>
<dbReference type="InterPro" id="IPR022628">
    <property type="entry name" value="S-AdoMet_synt_N"/>
</dbReference>
<evidence type="ECO:0000256" key="3">
    <source>
        <dbReference type="ARBA" id="ARBA00022563"/>
    </source>
</evidence>
<dbReference type="CDD" id="cd18079">
    <property type="entry name" value="S-AdoMet_synt"/>
    <property type="match status" value="1"/>
</dbReference>
<keyword evidence="16" id="KW-1185">Reference proteome</keyword>
<feature type="domain" description="S-adenosylmethionine synthetase C-terminal" evidence="14">
    <location>
        <begin position="261"/>
        <end position="398"/>
    </location>
</feature>
<evidence type="ECO:0000256" key="7">
    <source>
        <dbReference type="ARBA" id="ARBA00022840"/>
    </source>
</evidence>
<evidence type="ECO:0000313" key="15">
    <source>
        <dbReference type="EMBL" id="EIJ87427.1"/>
    </source>
</evidence>
<feature type="domain" description="S-adenosylmethionine synthetase central" evidence="13">
    <location>
        <begin position="117"/>
        <end position="175"/>
    </location>
</feature>
<dbReference type="Pfam" id="PF00438">
    <property type="entry name" value="S-AdoMet_synt_N"/>
    <property type="match status" value="1"/>
</dbReference>
<dbReference type="InterPro" id="IPR002133">
    <property type="entry name" value="S-AdoMet_synthetase"/>
</dbReference>
<dbReference type="Pfam" id="PF02773">
    <property type="entry name" value="S-AdoMet_synt_C"/>
    <property type="match status" value="1"/>
</dbReference>
<comment type="similarity">
    <text evidence="2 11">Belongs to the AdoMet synthase family.</text>
</comment>
<comment type="cofactor">
    <cofactor evidence="10">
        <name>Mg(2+)</name>
        <dbReference type="ChEBI" id="CHEBI:18420"/>
    </cofactor>
    <text evidence="10">Binds 2 magnesium ions per subunit. The magnesium ions interact primarily with the substrate.</text>
</comment>
<dbReference type="GO" id="GO:0006730">
    <property type="term" value="P:one-carbon metabolic process"/>
    <property type="evidence" value="ECO:0007669"/>
    <property type="project" value="UniProtKB-KW"/>
</dbReference>
<dbReference type="InterPro" id="IPR022630">
    <property type="entry name" value="S-AdoMet_synt_C"/>
</dbReference>
<keyword evidence="3 10" id="KW-0554">One-carbon metabolism</keyword>
<dbReference type="Pfam" id="PF02772">
    <property type="entry name" value="S-AdoMet_synt_M"/>
    <property type="match status" value="2"/>
</dbReference>
<gene>
    <name evidence="15" type="ORF">NEQG_02308</name>
</gene>
<comment type="function">
    <text evidence="10">Catalyzes the formation of S-adenosylmethionine from methionine and ATP.</text>
</comment>
<dbReference type="PANTHER" id="PTHR11964">
    <property type="entry name" value="S-ADENOSYLMETHIONINE SYNTHETASE"/>
    <property type="match status" value="1"/>
</dbReference>
<dbReference type="PIRSF" id="PIRSF000497">
    <property type="entry name" value="MAT"/>
    <property type="match status" value="1"/>
</dbReference>
<name>I3EDY0_NEMP3</name>
<dbReference type="NCBIfam" id="TIGR01034">
    <property type="entry name" value="metK"/>
    <property type="match status" value="1"/>
</dbReference>
<dbReference type="STRING" id="935791.I3EDY0"/>
<protein>
    <recommendedName>
        <fullName evidence="10">S-adenosylmethionine synthase</fullName>
        <ecNumber evidence="10">2.5.1.6</ecNumber>
    </recommendedName>
</protein>
<keyword evidence="6 10" id="KW-0547">Nucleotide-binding</keyword>
<dbReference type="EMBL" id="GL870882">
    <property type="protein sequence ID" value="EIJ87427.1"/>
    <property type="molecule type" value="Genomic_DNA"/>
</dbReference>
<dbReference type="PROSITE" id="PS00377">
    <property type="entry name" value="ADOMET_SYNTHASE_2"/>
    <property type="match status" value="1"/>
</dbReference>
<evidence type="ECO:0000256" key="8">
    <source>
        <dbReference type="ARBA" id="ARBA00022842"/>
    </source>
</evidence>